<protein>
    <submittedName>
        <fullName evidence="1">Uncharacterized protein</fullName>
    </submittedName>
</protein>
<proteinExistence type="predicted"/>
<dbReference type="Proteomes" id="UP000197781">
    <property type="component" value="Chromosome"/>
</dbReference>
<name>A0A220MRC6_9BACL</name>
<reference evidence="1 2" key="1">
    <citation type="submission" date="2016-11" db="EMBL/GenBank/DDBJ databases">
        <authorList>
            <person name="Jaros S."/>
            <person name="Januszkiewicz K."/>
            <person name="Wedrychowicz H."/>
        </authorList>
    </citation>
    <scope>NUCLEOTIDE SEQUENCE [LARGE SCALE GENOMIC DNA]</scope>
    <source>
        <strain evidence="1 2">NF2</strain>
    </source>
</reference>
<evidence type="ECO:0000313" key="1">
    <source>
        <dbReference type="EMBL" id="ASJ57542.1"/>
    </source>
</evidence>
<accession>A0A220MRC6</accession>
<evidence type="ECO:0000313" key="2">
    <source>
        <dbReference type="Proteomes" id="UP000197781"/>
    </source>
</evidence>
<organism evidence="1 2">
    <name type="scientific">Brevibacillus formosus</name>
    <dbReference type="NCBI Taxonomy" id="54913"/>
    <lineage>
        <taxon>Bacteria</taxon>
        <taxon>Bacillati</taxon>
        <taxon>Bacillota</taxon>
        <taxon>Bacilli</taxon>
        <taxon>Bacillales</taxon>
        <taxon>Paenibacillaceae</taxon>
        <taxon>Brevibacillus</taxon>
    </lineage>
</organism>
<dbReference type="AlphaFoldDB" id="A0A220MRC6"/>
<dbReference type="KEGG" id="bfm:BP422_13645"/>
<gene>
    <name evidence="1" type="ORF">BP422_13645</name>
</gene>
<sequence length="106" mass="12519">MNRTTIVEPQETKRIIIRDFFALIESVPNKDDQASIQTFLRYLQSLLRIKQVVPPVVEIMTVIKQSKPLLYHAARRVTLPSSNLHMLFQLEMDIMLAHERLRQYDK</sequence>
<dbReference type="EMBL" id="CP018145">
    <property type="protein sequence ID" value="ASJ57542.1"/>
    <property type="molecule type" value="Genomic_DNA"/>
</dbReference>